<reference evidence="3" key="1">
    <citation type="submission" date="2023-03" db="EMBL/GenBank/DDBJ databases">
        <title>Chromosome-scale reference genome and RAD-based genetic map of yellow starthistle (Centaurea solstitialis) reveal putative structural variation and QTLs associated with invader traits.</title>
        <authorList>
            <person name="Reatini B."/>
            <person name="Cang F.A."/>
            <person name="Jiang Q."/>
            <person name="Mckibben M.T.W."/>
            <person name="Barker M.S."/>
            <person name="Rieseberg L.H."/>
            <person name="Dlugosch K.M."/>
        </authorList>
    </citation>
    <scope>NUCLEOTIDE SEQUENCE</scope>
    <source>
        <strain evidence="3">CAN-66</strain>
        <tissue evidence="3">Leaf</tissue>
    </source>
</reference>
<sequence>MEEMRIRPQSNGRGGRLRRFTSRPPLPPSPLSRPPRPSPPTSSQPPPSFPSPPQPSHSQSETPPSLPLTTYSLEPRPSLPPSMIGKGKAPAIEESDSSSPPPSPSVETPVYNRWIQREPKTRSMDVLLEVADMITQAASRDCRGSSSSGEQLRSPTRFFSGYPKPEPTEVHQPNLDLTISQPSGNQLFGSDHHSANITHVAYPLSPPPGFPHAYYHNHHTPSVFVLDAQGEPILDHPSTYPPFLHKHPLVSPTVNLPTSPTATIHHPTPLYPTTTATPSGQIQVKREETECTPKDSREPIKTYKRQRTSRGPRNPSQVNVIVVNHGQHQSLHTEGEGSSKRGVWNRVGKGVMPPSDYQGPQTRAQCMSASTSQQVYRIDLFSTDLAREMFPCFQNKLCQTPHGFLESQVMKAPEIKTVVDTMEWDILSAVPGPYNLDWVRDFYTEVSVTSGFQITVRGTPVDYSSESFNQMLGLPQPKSLRYGELMAHTSDSDLSAILKTIANEGTTWEIRGRNRYFKSKNLKPIAGIWSFFVRHTLMPARSDTDLDMDRVIIVYCILKGYQFDVGKIISHNINKINERSYTKLLGMGMGRVWGGDPNLHPHSRALIVIPVPFPIPTGEFDCIPIPVPNGERGSPMGKRGFYVRGAGSAKPVPVPIPGLRKRGSPSPSPIPGLPGNPRPRPGRVDRVPRWVGDNSHAYKLPYPAFIHKLLARSHVRHLQSDTFSSEKMMMDMKNLNRMLKFHSTVPYIAPVPSTFEEIGSSLHSLHEKFAVCLKAQIHVRDEVMAQFEDLKEEMAWTRKDRRRNYRIEQERDRIVDLAIRMGDVSVLKNFPPYPQYTDWPGRGQHPTHL</sequence>
<gene>
    <name evidence="3" type="ORF">OSB04_028105</name>
</gene>
<feature type="compositionally biased region" description="Pro residues" evidence="1">
    <location>
        <begin position="24"/>
        <end position="55"/>
    </location>
</feature>
<dbReference type="EMBL" id="JARYMX010000007">
    <property type="protein sequence ID" value="KAJ9541599.1"/>
    <property type="molecule type" value="Genomic_DNA"/>
</dbReference>
<comment type="caution">
    <text evidence="3">The sequence shown here is derived from an EMBL/GenBank/DDBJ whole genome shotgun (WGS) entry which is preliminary data.</text>
</comment>
<accession>A0AA38SGL6</accession>
<feature type="compositionally biased region" description="Pro residues" evidence="1">
    <location>
        <begin position="666"/>
        <end position="679"/>
    </location>
</feature>
<dbReference type="Proteomes" id="UP001172457">
    <property type="component" value="Chromosome 7"/>
</dbReference>
<feature type="region of interest" description="Disordered" evidence="1">
    <location>
        <begin position="138"/>
        <end position="157"/>
    </location>
</feature>
<evidence type="ECO:0000313" key="4">
    <source>
        <dbReference type="Proteomes" id="UP001172457"/>
    </source>
</evidence>
<organism evidence="3 4">
    <name type="scientific">Centaurea solstitialis</name>
    <name type="common">yellow star-thistle</name>
    <dbReference type="NCBI Taxonomy" id="347529"/>
    <lineage>
        <taxon>Eukaryota</taxon>
        <taxon>Viridiplantae</taxon>
        <taxon>Streptophyta</taxon>
        <taxon>Embryophyta</taxon>
        <taxon>Tracheophyta</taxon>
        <taxon>Spermatophyta</taxon>
        <taxon>Magnoliopsida</taxon>
        <taxon>eudicotyledons</taxon>
        <taxon>Gunneridae</taxon>
        <taxon>Pentapetalae</taxon>
        <taxon>asterids</taxon>
        <taxon>campanulids</taxon>
        <taxon>Asterales</taxon>
        <taxon>Asteraceae</taxon>
        <taxon>Carduoideae</taxon>
        <taxon>Cardueae</taxon>
        <taxon>Centaureinae</taxon>
        <taxon>Centaurea</taxon>
    </lineage>
</organism>
<feature type="domain" description="Putative plant transposon protein" evidence="2">
    <location>
        <begin position="422"/>
        <end position="577"/>
    </location>
</feature>
<feature type="region of interest" description="Disordered" evidence="1">
    <location>
        <begin position="1"/>
        <end position="114"/>
    </location>
</feature>
<evidence type="ECO:0000313" key="3">
    <source>
        <dbReference type="EMBL" id="KAJ9541599.1"/>
    </source>
</evidence>
<feature type="compositionally biased region" description="Low complexity" evidence="1">
    <location>
        <begin position="267"/>
        <end position="278"/>
    </location>
</feature>
<evidence type="ECO:0000256" key="1">
    <source>
        <dbReference type="SAM" id="MobiDB-lite"/>
    </source>
</evidence>
<keyword evidence="4" id="KW-1185">Reference proteome</keyword>
<name>A0AA38SGL6_9ASTR</name>
<feature type="compositionally biased region" description="Polar residues" evidence="1">
    <location>
        <begin position="144"/>
        <end position="154"/>
    </location>
</feature>
<dbReference type="Pfam" id="PF20167">
    <property type="entry name" value="Transposase_32"/>
    <property type="match status" value="1"/>
</dbReference>
<feature type="region of interest" description="Disordered" evidence="1">
    <location>
        <begin position="653"/>
        <end position="683"/>
    </location>
</feature>
<dbReference type="InterPro" id="IPR046796">
    <property type="entry name" value="Transposase_32_dom"/>
</dbReference>
<proteinExistence type="predicted"/>
<protein>
    <recommendedName>
        <fullName evidence="2">Putative plant transposon protein domain-containing protein</fullName>
    </recommendedName>
</protein>
<evidence type="ECO:0000259" key="2">
    <source>
        <dbReference type="Pfam" id="PF20167"/>
    </source>
</evidence>
<dbReference type="AlphaFoldDB" id="A0AA38SGL6"/>
<feature type="compositionally biased region" description="Basic and acidic residues" evidence="1">
    <location>
        <begin position="284"/>
        <end position="295"/>
    </location>
</feature>
<feature type="region of interest" description="Disordered" evidence="1">
    <location>
        <begin position="266"/>
        <end position="295"/>
    </location>
</feature>